<name>A0A545TN26_9PROT</name>
<proteinExistence type="inferred from homology"/>
<dbReference type="InterPro" id="IPR003996">
    <property type="entry name" value="RTX_toxin-activating_protC_bac"/>
</dbReference>
<dbReference type="GO" id="GO:0016746">
    <property type="term" value="F:acyltransferase activity"/>
    <property type="evidence" value="ECO:0007669"/>
    <property type="project" value="UniProtKB-UniRule"/>
</dbReference>
<gene>
    <name evidence="3" type="ORF">FKG95_18990</name>
</gene>
<evidence type="ECO:0000313" key="3">
    <source>
        <dbReference type="EMBL" id="TQV78635.1"/>
    </source>
</evidence>
<organism evidence="3 4">
    <name type="scientific">Denitrobaculum tricleocarpae</name>
    <dbReference type="NCBI Taxonomy" id="2591009"/>
    <lineage>
        <taxon>Bacteria</taxon>
        <taxon>Pseudomonadati</taxon>
        <taxon>Pseudomonadota</taxon>
        <taxon>Alphaproteobacteria</taxon>
        <taxon>Rhodospirillales</taxon>
        <taxon>Rhodospirillaceae</taxon>
        <taxon>Denitrobaculum</taxon>
    </lineage>
</organism>
<dbReference type="EC" id="2.3.1.-" evidence="2"/>
<dbReference type="AlphaFoldDB" id="A0A545TN26"/>
<comment type="function">
    <text evidence="2">Involved in fatty acylation of protoxin at internal lysine residues, thereby converting it to the active toxin.</text>
</comment>
<evidence type="ECO:0000313" key="4">
    <source>
        <dbReference type="Proteomes" id="UP000315252"/>
    </source>
</evidence>
<dbReference type="Pfam" id="PF02794">
    <property type="entry name" value="HlyC"/>
    <property type="match status" value="1"/>
</dbReference>
<reference evidence="3 4" key="1">
    <citation type="submission" date="2019-06" db="EMBL/GenBank/DDBJ databases">
        <title>Whole genome sequence for Rhodospirillaceae sp. R148.</title>
        <authorList>
            <person name="Wang G."/>
        </authorList>
    </citation>
    <scope>NUCLEOTIDE SEQUENCE [LARGE SCALE GENOMIC DNA]</scope>
    <source>
        <strain evidence="3 4">R148</strain>
    </source>
</reference>
<dbReference type="EMBL" id="VHSH01000006">
    <property type="protein sequence ID" value="TQV78635.1"/>
    <property type="molecule type" value="Genomic_DNA"/>
</dbReference>
<keyword evidence="2" id="KW-0963">Cytoplasm</keyword>
<accession>A0A545TN26</accession>
<dbReference type="PRINTS" id="PR01489">
    <property type="entry name" value="RTXTOXINC"/>
</dbReference>
<keyword evidence="2" id="KW-0204">Cytolysis</keyword>
<comment type="similarity">
    <text evidence="1 2">Belongs to the RTX toxin acyltransferase family.</text>
</comment>
<keyword evidence="4" id="KW-1185">Reference proteome</keyword>
<dbReference type="Proteomes" id="UP000315252">
    <property type="component" value="Unassembled WGS sequence"/>
</dbReference>
<dbReference type="GO" id="GO:0005737">
    <property type="term" value="C:cytoplasm"/>
    <property type="evidence" value="ECO:0007669"/>
    <property type="project" value="UniProtKB-SubCell"/>
</dbReference>
<dbReference type="GO" id="GO:0009404">
    <property type="term" value="P:toxin metabolic process"/>
    <property type="evidence" value="ECO:0007669"/>
    <property type="project" value="UniProtKB-UniRule"/>
</dbReference>
<protein>
    <recommendedName>
        <fullName evidence="2">RTX toxin-activating lysine-acyltransferase</fullName>
        <ecNumber evidence="2">2.3.1.-</ecNumber>
    </recommendedName>
</protein>
<dbReference type="GO" id="GO:0031640">
    <property type="term" value="P:killing of cells of another organism"/>
    <property type="evidence" value="ECO:0007669"/>
    <property type="project" value="UniProtKB-KW"/>
</dbReference>
<keyword evidence="2 3" id="KW-0012">Acyltransferase</keyword>
<evidence type="ECO:0000256" key="1">
    <source>
        <dbReference type="ARBA" id="ARBA00005686"/>
    </source>
</evidence>
<sequence>MSLEREVTASSRCLPVREQTAVLGGVLWLCQHSDLHLNIPVGLLVNRVAASIELNQFRYFEDDNGVPVGFCNWAYLSDELLQEALAGEFLFKTDYWRSGENLFFPEMLAPFGHLRRIVRDIRENIVPRNQRGWSVRGQILAGDEDKPVRVHRFRNN</sequence>
<comment type="subcellular location">
    <subcellularLocation>
        <location evidence="2">Cytoplasm</location>
    </subcellularLocation>
</comment>
<keyword evidence="2 3" id="KW-0808">Transferase</keyword>
<dbReference type="RefSeq" id="WP_142897967.1">
    <property type="nucleotide sequence ID" value="NZ_ML660057.1"/>
</dbReference>
<comment type="caution">
    <text evidence="3">The sequence shown here is derived from an EMBL/GenBank/DDBJ whole genome shotgun (WGS) entry which is preliminary data.</text>
</comment>
<evidence type="ECO:0000256" key="2">
    <source>
        <dbReference type="RuleBase" id="RU368102"/>
    </source>
</evidence>
<dbReference type="OrthoDB" id="5431564at2"/>